<evidence type="ECO:0000313" key="2">
    <source>
        <dbReference type="EMBL" id="CEK63844.1"/>
    </source>
</evidence>
<feature type="region of interest" description="Disordered" evidence="1">
    <location>
        <begin position="20"/>
        <end position="67"/>
    </location>
</feature>
<feature type="non-terminal residue" evidence="2">
    <location>
        <position position="1"/>
    </location>
</feature>
<protein>
    <submittedName>
        <fullName evidence="2">Uncharacterized protein</fullName>
    </submittedName>
</protein>
<gene>
    <name evidence="2" type="primary">ORF49701</name>
</gene>
<feature type="compositionally biased region" description="Pro residues" evidence="1">
    <location>
        <begin position="40"/>
        <end position="54"/>
    </location>
</feature>
<feature type="compositionally biased region" description="Low complexity" evidence="1">
    <location>
        <begin position="55"/>
        <end position="67"/>
    </location>
</feature>
<proteinExistence type="predicted"/>
<sequence length="67" mass="7357">NEFQPNLLEHTYPELLIPSDVSPQRHQVPSLSNHALPVPDQAPPLPKNSPPLPEKSPSLLDKSPPLP</sequence>
<evidence type="ECO:0000256" key="1">
    <source>
        <dbReference type="SAM" id="MobiDB-lite"/>
    </source>
</evidence>
<dbReference type="AlphaFoldDB" id="A0A0B6Z5C3"/>
<feature type="non-terminal residue" evidence="2">
    <location>
        <position position="67"/>
    </location>
</feature>
<name>A0A0B6Z5C3_9EUPU</name>
<accession>A0A0B6Z5C3</accession>
<reference evidence="2" key="1">
    <citation type="submission" date="2014-12" db="EMBL/GenBank/DDBJ databases">
        <title>Insight into the proteome of Arion vulgaris.</title>
        <authorList>
            <person name="Aradska J."/>
            <person name="Bulat T."/>
            <person name="Smidak R."/>
            <person name="Sarate P."/>
            <person name="Gangsoo J."/>
            <person name="Sialana F."/>
            <person name="Bilban M."/>
            <person name="Lubec G."/>
        </authorList>
    </citation>
    <scope>NUCLEOTIDE SEQUENCE</scope>
    <source>
        <tissue evidence="2">Skin</tissue>
    </source>
</reference>
<feature type="compositionally biased region" description="Polar residues" evidence="1">
    <location>
        <begin position="21"/>
        <end position="33"/>
    </location>
</feature>
<dbReference type="EMBL" id="HACG01016979">
    <property type="protein sequence ID" value="CEK63844.1"/>
    <property type="molecule type" value="Transcribed_RNA"/>
</dbReference>
<organism evidence="2">
    <name type="scientific">Arion vulgaris</name>
    <dbReference type="NCBI Taxonomy" id="1028688"/>
    <lineage>
        <taxon>Eukaryota</taxon>
        <taxon>Metazoa</taxon>
        <taxon>Spiralia</taxon>
        <taxon>Lophotrochozoa</taxon>
        <taxon>Mollusca</taxon>
        <taxon>Gastropoda</taxon>
        <taxon>Heterobranchia</taxon>
        <taxon>Euthyneura</taxon>
        <taxon>Panpulmonata</taxon>
        <taxon>Eupulmonata</taxon>
        <taxon>Stylommatophora</taxon>
        <taxon>Helicina</taxon>
        <taxon>Arionoidea</taxon>
        <taxon>Arionidae</taxon>
        <taxon>Arion</taxon>
    </lineage>
</organism>